<reference evidence="3" key="1">
    <citation type="submission" date="2015-02" db="EMBL/GenBank/DDBJ databases">
        <title>Pyrococcus kukulkanii sp. nov., a novel hyperthermophilic archaeon isolated from a deep-sea hydrothermal vent at the Guaymas Basin.</title>
        <authorList>
            <person name="Oger P.M."/>
            <person name="Callac N."/>
            <person name="Jebbar M."/>
            <person name="Godfroy A."/>
        </authorList>
    </citation>
    <scope>NUCLEOTIDE SEQUENCE [LARGE SCALE GENOMIC DNA]</scope>
    <source>
        <strain evidence="3">NCB100</strain>
    </source>
</reference>
<dbReference type="OrthoDB" id="86016at2157"/>
<dbReference type="STRING" id="1609559.TQ32_08035"/>
<accession>A0A127BCN2</accession>
<dbReference type="GeneID" id="28491778"/>
<dbReference type="RefSeq" id="WP_068323297.1">
    <property type="nucleotide sequence ID" value="NZ_CP010835.1"/>
</dbReference>
<evidence type="ECO:0000313" key="3">
    <source>
        <dbReference type="Proteomes" id="UP000070587"/>
    </source>
</evidence>
<sequence>MKVREVLELLDQAEANVKMAIVAYQARIFESPYTSWEFTQKSLELQDILDELKTLRKKLESMDPEEEFKGEEVIKALVKLKNLRSHAL</sequence>
<dbReference type="Proteomes" id="UP001571980">
    <property type="component" value="Unassembled WGS sequence"/>
</dbReference>
<evidence type="ECO:0000313" key="1">
    <source>
        <dbReference type="EMBL" id="AMM54436.1"/>
    </source>
</evidence>
<proteinExistence type="predicted"/>
<reference evidence="2 4" key="3">
    <citation type="submission" date="2023-03" db="EMBL/GenBank/DDBJ databases">
        <title>Speciation in Pyrococcus: adaptation to high temperature as a mechanism.</title>
        <authorList>
            <person name="Gu J."/>
        </authorList>
    </citation>
    <scope>NUCLEOTIDE SEQUENCE [LARGE SCALE GENOMIC DNA]</scope>
    <source>
        <strain evidence="2 4">LMOA34</strain>
    </source>
</reference>
<organism evidence="1 3">
    <name type="scientific">Pyrococcus kukulkanii</name>
    <dbReference type="NCBI Taxonomy" id="1609559"/>
    <lineage>
        <taxon>Archaea</taxon>
        <taxon>Methanobacteriati</taxon>
        <taxon>Methanobacteriota</taxon>
        <taxon>Thermococci</taxon>
        <taxon>Thermococcales</taxon>
        <taxon>Thermococcaceae</taxon>
        <taxon>Pyrococcus</taxon>
    </lineage>
</organism>
<dbReference type="EMBL" id="CP010835">
    <property type="protein sequence ID" value="AMM54436.1"/>
    <property type="molecule type" value="Genomic_DNA"/>
</dbReference>
<protein>
    <submittedName>
        <fullName evidence="1">Uncharacterized protein</fullName>
    </submittedName>
</protein>
<gene>
    <name evidence="2" type="ORF">P8X34_02810</name>
    <name evidence="1" type="ORF">TQ32_08035</name>
</gene>
<dbReference type="EMBL" id="JARRIG010000001">
    <property type="protein sequence ID" value="MFA4803681.1"/>
    <property type="molecule type" value="Genomic_DNA"/>
</dbReference>
<dbReference type="Proteomes" id="UP000070587">
    <property type="component" value="Chromosome"/>
</dbReference>
<dbReference type="KEGG" id="pyc:TQ32_08035"/>
<evidence type="ECO:0000313" key="4">
    <source>
        <dbReference type="Proteomes" id="UP001571980"/>
    </source>
</evidence>
<evidence type="ECO:0000313" key="2">
    <source>
        <dbReference type="EMBL" id="MFA4803681.1"/>
    </source>
</evidence>
<dbReference type="PATRIC" id="fig|1609559.3.peg.1678"/>
<dbReference type="AlphaFoldDB" id="A0A127BCN2"/>
<keyword evidence="4" id="KW-1185">Reference proteome</keyword>
<name>A0A127BCN2_9EURY</name>
<reference evidence="1 3" key="2">
    <citation type="journal article" date="2016" name="Int. J. Syst. Evol. Microbiol.">
        <title>Pyrococcus kukulkanii sp. nov., a hyperthermophilic, piezophilic archaeon isolated from a deep-sea hydrothermal vent.</title>
        <authorList>
            <person name="Callac N."/>
            <person name="Oger P."/>
            <person name="Lesongeur F."/>
            <person name="Rattray J.E."/>
            <person name="Vannier P."/>
            <person name="Michoud G."/>
            <person name="Beauverger M."/>
            <person name="Gayet N."/>
            <person name="Rouxel O."/>
            <person name="Jebbar M."/>
            <person name="Godfroy A."/>
        </authorList>
    </citation>
    <scope>NUCLEOTIDE SEQUENCE [LARGE SCALE GENOMIC DNA]</scope>
    <source>
        <strain evidence="1 3">NCB100</strain>
    </source>
</reference>